<dbReference type="EMBL" id="SNRW01017864">
    <property type="protein sequence ID" value="KAA6367900.1"/>
    <property type="molecule type" value="Genomic_DNA"/>
</dbReference>
<organism evidence="2 3">
    <name type="scientific">Streblomastix strix</name>
    <dbReference type="NCBI Taxonomy" id="222440"/>
    <lineage>
        <taxon>Eukaryota</taxon>
        <taxon>Metamonada</taxon>
        <taxon>Preaxostyla</taxon>
        <taxon>Oxymonadida</taxon>
        <taxon>Streblomastigidae</taxon>
        <taxon>Streblomastix</taxon>
    </lineage>
</organism>
<dbReference type="Proteomes" id="UP000324800">
    <property type="component" value="Unassembled WGS sequence"/>
</dbReference>
<protein>
    <submittedName>
        <fullName evidence="2">Uncharacterized protein</fullName>
    </submittedName>
</protein>
<accession>A0A5J4UCH7</accession>
<sequence length="484" mass="56837">MPCQFTGLEFGFYIPGKTVQLSYGAKSTLTPIGRETSFKNLMFWVRIPRSVQGVIYENSYFKKNKKCGYILKGLDISIKEELDVKGKDFPITQTQLSMGMSPTDVESAIKRLQKRIYYYRENMDRELEEYATRELEWLYVKKQNQIGIDTRLRVQTRMGVSVQIRVGVKNCPFSIMAITRSCPENRVRFLVKALTQFMGMVIQRQPLNPRLILKYQSLCHCDAIGRRVWLRPKLLRVRIPSVEGLLWKLIVTFRVLLKVKMILIKVQIIVFGYKVRMNLFYRVTKMLGKVRFQDGLKIMKLVKEAKAIKKAKKEYDWYDTDRVNYTLFGSRGPTETIHKYVMDAIADMELAEYVPSEIRPVMPTPDREIIMAVELYCKKKIPTEMVEWKGTNKEEIEDFCKDAFFKEDELWVHTIEGDHRAVKGCMIAKGVKGEFWPIAKDIFDLTYEKYTEDEQMGNTQRKPPKHNWWTKKGNKKPVKKVKQK</sequence>
<proteinExistence type="predicted"/>
<evidence type="ECO:0000313" key="3">
    <source>
        <dbReference type="Proteomes" id="UP000324800"/>
    </source>
</evidence>
<comment type="caution">
    <text evidence="2">The sequence shown here is derived from an EMBL/GenBank/DDBJ whole genome shotgun (WGS) entry which is preliminary data.</text>
</comment>
<reference evidence="2 3" key="1">
    <citation type="submission" date="2019-03" db="EMBL/GenBank/DDBJ databases">
        <title>Single cell metagenomics reveals metabolic interactions within the superorganism composed of flagellate Streblomastix strix and complex community of Bacteroidetes bacteria on its surface.</title>
        <authorList>
            <person name="Treitli S.C."/>
            <person name="Kolisko M."/>
            <person name="Husnik F."/>
            <person name="Keeling P."/>
            <person name="Hampl V."/>
        </authorList>
    </citation>
    <scope>NUCLEOTIDE SEQUENCE [LARGE SCALE GENOMIC DNA]</scope>
    <source>
        <strain evidence="2">ST1C</strain>
    </source>
</reference>
<dbReference type="AlphaFoldDB" id="A0A5J4UCH7"/>
<name>A0A5J4UCH7_9EUKA</name>
<feature type="region of interest" description="Disordered" evidence="1">
    <location>
        <begin position="453"/>
        <end position="484"/>
    </location>
</feature>
<evidence type="ECO:0000313" key="2">
    <source>
        <dbReference type="EMBL" id="KAA6367900.1"/>
    </source>
</evidence>
<evidence type="ECO:0000256" key="1">
    <source>
        <dbReference type="SAM" id="MobiDB-lite"/>
    </source>
</evidence>
<gene>
    <name evidence="2" type="ORF">EZS28_036573</name>
</gene>
<feature type="compositionally biased region" description="Basic residues" evidence="1">
    <location>
        <begin position="462"/>
        <end position="484"/>
    </location>
</feature>